<reference evidence="1" key="1">
    <citation type="journal article" date="2015" name="Nature">
        <title>Complex archaea that bridge the gap between prokaryotes and eukaryotes.</title>
        <authorList>
            <person name="Spang A."/>
            <person name="Saw J.H."/>
            <person name="Jorgensen S.L."/>
            <person name="Zaremba-Niedzwiedzka K."/>
            <person name="Martijn J."/>
            <person name="Lind A.E."/>
            <person name="van Eijk R."/>
            <person name="Schleper C."/>
            <person name="Guy L."/>
            <person name="Ettema T.J."/>
        </authorList>
    </citation>
    <scope>NUCLEOTIDE SEQUENCE</scope>
</reference>
<comment type="caution">
    <text evidence="1">The sequence shown here is derived from an EMBL/GenBank/DDBJ whole genome shotgun (WGS) entry which is preliminary data.</text>
</comment>
<proteinExistence type="predicted"/>
<sequence>GFKQIKSKKLTKDREMIIAIK</sequence>
<evidence type="ECO:0000313" key="1">
    <source>
        <dbReference type="EMBL" id="KKM89479.1"/>
    </source>
</evidence>
<accession>A0A0F9L3T8</accession>
<gene>
    <name evidence="1" type="ORF">LCGC14_1248200</name>
</gene>
<feature type="non-terminal residue" evidence="1">
    <location>
        <position position="1"/>
    </location>
</feature>
<dbReference type="EMBL" id="LAZR01006810">
    <property type="protein sequence ID" value="KKM89479.1"/>
    <property type="molecule type" value="Genomic_DNA"/>
</dbReference>
<organism evidence="1">
    <name type="scientific">marine sediment metagenome</name>
    <dbReference type="NCBI Taxonomy" id="412755"/>
    <lineage>
        <taxon>unclassified sequences</taxon>
        <taxon>metagenomes</taxon>
        <taxon>ecological metagenomes</taxon>
    </lineage>
</organism>
<protein>
    <submittedName>
        <fullName evidence="1">Uncharacterized protein</fullName>
    </submittedName>
</protein>
<name>A0A0F9L3T8_9ZZZZ</name>
<dbReference type="AlphaFoldDB" id="A0A0F9L3T8"/>